<proteinExistence type="predicted"/>
<organism evidence="1 2">
    <name type="scientific">Prunus dulcis</name>
    <name type="common">Almond</name>
    <name type="synonym">Amygdalus dulcis</name>
    <dbReference type="NCBI Taxonomy" id="3755"/>
    <lineage>
        <taxon>Eukaryota</taxon>
        <taxon>Viridiplantae</taxon>
        <taxon>Streptophyta</taxon>
        <taxon>Embryophyta</taxon>
        <taxon>Tracheophyta</taxon>
        <taxon>Spermatophyta</taxon>
        <taxon>Magnoliopsida</taxon>
        <taxon>eudicotyledons</taxon>
        <taxon>Gunneridae</taxon>
        <taxon>Pentapetalae</taxon>
        <taxon>rosids</taxon>
        <taxon>fabids</taxon>
        <taxon>Rosales</taxon>
        <taxon>Rosaceae</taxon>
        <taxon>Amygdaloideae</taxon>
        <taxon>Amygdaleae</taxon>
        <taxon>Prunus</taxon>
    </lineage>
</organism>
<sequence length="133" mass="15379">MPVSLKWLSKLKEDVKAVERVRRKIAKEDSYFRTLLSFENLFKTSLITEAEKTKRDKRQIERALDVMPLPKRSRGPNEEVAILIPGDEAEEGAEPMNIACLLRVVPFMNNINDEAHMKLSELEQLPKITTYHT</sequence>
<evidence type="ECO:0000313" key="1">
    <source>
        <dbReference type="EMBL" id="KAI5341876.1"/>
    </source>
</evidence>
<dbReference type="Proteomes" id="UP001054821">
    <property type="component" value="Chromosome 2"/>
</dbReference>
<reference evidence="1 2" key="1">
    <citation type="journal article" date="2022" name="G3 (Bethesda)">
        <title>Whole-genome sequence and methylome profiling of the almond [Prunus dulcis (Mill.) D.A. Webb] cultivar 'Nonpareil'.</title>
        <authorList>
            <person name="D'Amico-Willman K.M."/>
            <person name="Ouma W.Z."/>
            <person name="Meulia T."/>
            <person name="Sideli G.M."/>
            <person name="Gradziel T.M."/>
            <person name="Fresnedo-Ramirez J."/>
        </authorList>
    </citation>
    <scope>NUCLEOTIDE SEQUENCE [LARGE SCALE GENOMIC DNA]</scope>
    <source>
        <strain evidence="1">Clone GOH B32 T37-40</strain>
    </source>
</reference>
<accession>A0AAD4WEZ2</accession>
<dbReference type="AlphaFoldDB" id="A0AAD4WEZ2"/>
<name>A0AAD4WEZ2_PRUDU</name>
<evidence type="ECO:0000313" key="2">
    <source>
        <dbReference type="Proteomes" id="UP001054821"/>
    </source>
</evidence>
<keyword evidence="2" id="KW-1185">Reference proteome</keyword>
<protein>
    <submittedName>
        <fullName evidence="1">Uncharacterized protein</fullName>
    </submittedName>
</protein>
<dbReference type="EMBL" id="JAJFAZ020000002">
    <property type="protein sequence ID" value="KAI5341876.1"/>
    <property type="molecule type" value="Genomic_DNA"/>
</dbReference>
<gene>
    <name evidence="1" type="ORF">L3X38_009751</name>
</gene>
<comment type="caution">
    <text evidence="1">The sequence shown here is derived from an EMBL/GenBank/DDBJ whole genome shotgun (WGS) entry which is preliminary data.</text>
</comment>